<dbReference type="GO" id="GO:0010228">
    <property type="term" value="P:vegetative to reproductive phase transition of meristem"/>
    <property type="evidence" value="ECO:0007669"/>
    <property type="project" value="TreeGrafter"/>
</dbReference>
<name>A0A8X8W009_SALSN</name>
<comment type="caution">
    <text evidence="3">The sequence shown here is derived from an EMBL/GenBank/DDBJ whole genome shotgun (WGS) entry which is preliminary data.</text>
</comment>
<protein>
    <recommendedName>
        <fullName evidence="5">Protein FLOWERING LOCUS T</fullName>
    </recommendedName>
</protein>
<reference evidence="3" key="1">
    <citation type="submission" date="2018-01" db="EMBL/GenBank/DDBJ databases">
        <authorList>
            <person name="Mao J.F."/>
        </authorList>
    </citation>
    <scope>NUCLEOTIDE SEQUENCE</scope>
    <source>
        <strain evidence="3">Huo1</strain>
        <tissue evidence="3">Leaf</tissue>
    </source>
</reference>
<accession>A0A8X8W009</accession>
<gene>
    <name evidence="3" type="ORF">SASPL_154411</name>
</gene>
<dbReference type="PANTHER" id="PTHR11362:SF13">
    <property type="entry name" value="PROTEIN TERMINAL FLOWER 1"/>
    <property type="match status" value="1"/>
</dbReference>
<dbReference type="SUPFAM" id="SSF49777">
    <property type="entry name" value="PEBP-like"/>
    <property type="match status" value="1"/>
</dbReference>
<dbReference type="Gene3D" id="3.90.280.10">
    <property type="entry name" value="PEBP-like"/>
    <property type="match status" value="1"/>
</dbReference>
<evidence type="ECO:0000256" key="2">
    <source>
        <dbReference type="ARBA" id="ARBA00007091"/>
    </source>
</evidence>
<evidence type="ECO:0008006" key="5">
    <source>
        <dbReference type="Google" id="ProtNLM"/>
    </source>
</evidence>
<dbReference type="EMBL" id="PNBA02000022">
    <property type="protein sequence ID" value="KAG6385575.1"/>
    <property type="molecule type" value="Genomic_DNA"/>
</dbReference>
<dbReference type="PROSITE" id="PS01220">
    <property type="entry name" value="PBP"/>
    <property type="match status" value="1"/>
</dbReference>
<dbReference type="InterPro" id="IPR008914">
    <property type="entry name" value="PEBP"/>
</dbReference>
<dbReference type="Pfam" id="PF01161">
    <property type="entry name" value="PBP"/>
    <property type="match status" value="1"/>
</dbReference>
<evidence type="ECO:0000313" key="3">
    <source>
        <dbReference type="EMBL" id="KAG6385575.1"/>
    </source>
</evidence>
<comment type="similarity">
    <text evidence="2">Belongs to the phosphatidylethanolamine-binding protein family.</text>
</comment>
<dbReference type="Proteomes" id="UP000298416">
    <property type="component" value="Unassembled WGS sequence"/>
</dbReference>
<reference evidence="3" key="2">
    <citation type="submission" date="2020-08" db="EMBL/GenBank/DDBJ databases">
        <title>Plant Genome Project.</title>
        <authorList>
            <person name="Zhang R.-G."/>
        </authorList>
    </citation>
    <scope>NUCLEOTIDE SEQUENCE</scope>
    <source>
        <strain evidence="3">Huo1</strain>
        <tissue evidence="3">Leaf</tissue>
    </source>
</reference>
<dbReference type="AlphaFoldDB" id="A0A8X8W009"/>
<dbReference type="GO" id="GO:0005737">
    <property type="term" value="C:cytoplasm"/>
    <property type="evidence" value="ECO:0007669"/>
    <property type="project" value="UniProtKB-SubCell"/>
</dbReference>
<proteinExistence type="inferred from homology"/>
<dbReference type="InterPro" id="IPR035810">
    <property type="entry name" value="PEBP_euk"/>
</dbReference>
<organism evidence="3">
    <name type="scientific">Salvia splendens</name>
    <name type="common">Scarlet sage</name>
    <dbReference type="NCBI Taxonomy" id="180675"/>
    <lineage>
        <taxon>Eukaryota</taxon>
        <taxon>Viridiplantae</taxon>
        <taxon>Streptophyta</taxon>
        <taxon>Embryophyta</taxon>
        <taxon>Tracheophyta</taxon>
        <taxon>Spermatophyta</taxon>
        <taxon>Magnoliopsida</taxon>
        <taxon>eudicotyledons</taxon>
        <taxon>Gunneridae</taxon>
        <taxon>Pentapetalae</taxon>
        <taxon>asterids</taxon>
        <taxon>lamiids</taxon>
        <taxon>Lamiales</taxon>
        <taxon>Lamiaceae</taxon>
        <taxon>Nepetoideae</taxon>
        <taxon>Mentheae</taxon>
        <taxon>Salviinae</taxon>
        <taxon>Salvia</taxon>
        <taxon>Salvia subgen. Calosphace</taxon>
        <taxon>core Calosphace</taxon>
    </lineage>
</organism>
<dbReference type="PANTHER" id="PTHR11362">
    <property type="entry name" value="PHOSPHATIDYLETHANOLAMINE-BINDING PROTEIN"/>
    <property type="match status" value="1"/>
</dbReference>
<dbReference type="FunFam" id="3.90.280.10:FF:000001">
    <property type="entry name" value="Terminal flower 1"/>
    <property type="match status" value="1"/>
</dbReference>
<dbReference type="GO" id="GO:0009910">
    <property type="term" value="P:negative regulation of flower development"/>
    <property type="evidence" value="ECO:0007669"/>
    <property type="project" value="TreeGrafter"/>
</dbReference>
<evidence type="ECO:0000313" key="4">
    <source>
        <dbReference type="Proteomes" id="UP000298416"/>
    </source>
</evidence>
<comment type="subcellular location">
    <subcellularLocation>
        <location evidence="1">Cytoplasm</location>
    </subcellularLocation>
</comment>
<sequence length="324" mass="35030">MRCASCLCGGAAAGSAHSDAFSDVSDGCTAAVGDLVDFFGSGADLLDGIDKDSDLCTSIHDLDSFMKSFEEEITTSPTSSHGSGAAEERIVESASDCGESREVEEGIVELVSDSGELRPDLGYLLEASDDELGIPPPAASPARKELVTGLMARTSSEPLIVGRVIEDVLDYFRASVSINVSYGNRQVCNGCEFYPSAVAATPRVEIHGGDMTTFYTLVMTDPDVPGPSDPYLREHLHWIVTDIPGTTDATFGEEVVRYERPRPNIGIHRFVFVVFQQKVRQSLDTLPTCRSNFNTRRFAAENDLGLPVAAVFFNAQRETAARRR</sequence>
<keyword evidence="4" id="KW-1185">Reference proteome</keyword>
<dbReference type="GO" id="GO:0005634">
    <property type="term" value="C:nucleus"/>
    <property type="evidence" value="ECO:0007669"/>
    <property type="project" value="TreeGrafter"/>
</dbReference>
<dbReference type="InterPro" id="IPR001858">
    <property type="entry name" value="Phosphatidylethanolamine-bd_CS"/>
</dbReference>
<dbReference type="CDD" id="cd00866">
    <property type="entry name" value="PEBP_euk"/>
    <property type="match status" value="1"/>
</dbReference>
<dbReference type="InterPro" id="IPR036610">
    <property type="entry name" value="PEBP-like_sf"/>
</dbReference>
<evidence type="ECO:0000256" key="1">
    <source>
        <dbReference type="ARBA" id="ARBA00004496"/>
    </source>
</evidence>